<dbReference type="OrthoDB" id="9771733at2"/>
<dbReference type="InterPro" id="IPR030678">
    <property type="entry name" value="Peptide/Ni-bd"/>
</dbReference>
<evidence type="ECO:0000256" key="1">
    <source>
        <dbReference type="ARBA" id="ARBA00005695"/>
    </source>
</evidence>
<proteinExistence type="inferred from homology"/>
<evidence type="ECO:0000259" key="5">
    <source>
        <dbReference type="Pfam" id="PF00496"/>
    </source>
</evidence>
<gene>
    <name evidence="6" type="ORF">ESP62_018535</name>
</gene>
<feature type="domain" description="Solute-binding protein family 5" evidence="5">
    <location>
        <begin position="85"/>
        <end position="445"/>
    </location>
</feature>
<evidence type="ECO:0000256" key="3">
    <source>
        <dbReference type="ARBA" id="ARBA00022729"/>
    </source>
</evidence>
<dbReference type="InterPro" id="IPR000914">
    <property type="entry name" value="SBP_5_dom"/>
</dbReference>
<dbReference type="PANTHER" id="PTHR30290">
    <property type="entry name" value="PERIPLASMIC BINDING COMPONENT OF ABC TRANSPORTER"/>
    <property type="match status" value="1"/>
</dbReference>
<dbReference type="Proteomes" id="UP001515100">
    <property type="component" value="Unassembled WGS sequence"/>
</dbReference>
<protein>
    <submittedName>
        <fullName evidence="6">ABC transporter substrate-binding protein</fullName>
    </submittedName>
</protein>
<accession>A0A641AHS0</accession>
<dbReference type="GO" id="GO:1904680">
    <property type="term" value="F:peptide transmembrane transporter activity"/>
    <property type="evidence" value="ECO:0007669"/>
    <property type="project" value="TreeGrafter"/>
</dbReference>
<evidence type="ECO:0000256" key="2">
    <source>
        <dbReference type="ARBA" id="ARBA00022448"/>
    </source>
</evidence>
<name>A0A641AHS0_9ACTN</name>
<dbReference type="PIRSF" id="PIRSF002741">
    <property type="entry name" value="MppA"/>
    <property type="match status" value="1"/>
</dbReference>
<dbReference type="GO" id="GO:0042597">
    <property type="term" value="C:periplasmic space"/>
    <property type="evidence" value="ECO:0007669"/>
    <property type="project" value="UniProtKB-ARBA"/>
</dbReference>
<dbReference type="GO" id="GO:0043190">
    <property type="term" value="C:ATP-binding cassette (ABC) transporter complex"/>
    <property type="evidence" value="ECO:0007669"/>
    <property type="project" value="InterPro"/>
</dbReference>
<dbReference type="Gene3D" id="3.10.105.10">
    <property type="entry name" value="Dipeptide-binding Protein, Domain 3"/>
    <property type="match status" value="1"/>
</dbReference>
<comment type="caution">
    <text evidence="6">The sequence shown here is derived from an EMBL/GenBank/DDBJ whole genome shotgun (WGS) entry which is preliminary data.</text>
</comment>
<keyword evidence="2" id="KW-0813">Transport</keyword>
<keyword evidence="7" id="KW-1185">Reference proteome</keyword>
<dbReference type="EMBL" id="SDPP02000006">
    <property type="protein sequence ID" value="KAA1373080.1"/>
    <property type="molecule type" value="Genomic_DNA"/>
</dbReference>
<keyword evidence="3 4" id="KW-0732">Signal</keyword>
<dbReference type="CDD" id="cd00995">
    <property type="entry name" value="PBP2_NikA_DppA_OppA_like"/>
    <property type="match status" value="1"/>
</dbReference>
<evidence type="ECO:0000313" key="6">
    <source>
        <dbReference type="EMBL" id="KAA1373080.1"/>
    </source>
</evidence>
<dbReference type="PANTHER" id="PTHR30290:SF9">
    <property type="entry name" value="OLIGOPEPTIDE-BINDING PROTEIN APPA"/>
    <property type="match status" value="1"/>
</dbReference>
<evidence type="ECO:0000256" key="4">
    <source>
        <dbReference type="SAM" id="SignalP"/>
    </source>
</evidence>
<organism evidence="6 7">
    <name type="scientific">Aeromicrobium fastidiosum</name>
    <dbReference type="NCBI Taxonomy" id="52699"/>
    <lineage>
        <taxon>Bacteria</taxon>
        <taxon>Bacillati</taxon>
        <taxon>Actinomycetota</taxon>
        <taxon>Actinomycetes</taxon>
        <taxon>Propionibacteriales</taxon>
        <taxon>Nocardioidaceae</taxon>
        <taxon>Aeromicrobium</taxon>
    </lineage>
</organism>
<feature type="signal peptide" evidence="4">
    <location>
        <begin position="1"/>
        <end position="22"/>
    </location>
</feature>
<comment type="similarity">
    <text evidence="1">Belongs to the bacterial solute-binding protein 5 family.</text>
</comment>
<dbReference type="Gene3D" id="3.40.190.10">
    <property type="entry name" value="Periplasmic binding protein-like II"/>
    <property type="match status" value="1"/>
</dbReference>
<dbReference type="Pfam" id="PF00496">
    <property type="entry name" value="SBP_bac_5"/>
    <property type="match status" value="1"/>
</dbReference>
<sequence>MRPTPHALKVLAVGAVASALLAGCSSSGGGTSDAKATDATIPNFTYGMKAIPATLDVANNYNSDDLPVTALVNQPLEVANLDGTFTPVLATKVSQPDDTTLVYDLRDDVTFSDGTPMTSADVVWTIGHLREKTTQTATELENFKTVEATGEHQVTITLAKPNPATRGSFAIISFVQEKAYGEKSGKDLGTAAAPPIGTGPYMIDSFSASKITLKRNPKLTGPKPAVDTFTMTTIADDNAGQLAMRSGELSGVRVSDGKSVPRWNKVQGAKVYSSPTLYLDYVTMNQTAKPFDDIHVRRAVAYATDRAGLLEANYGDQASAAVGMSPAQVDANVAPSKDALKDLVASLPDGQFSLADAKKELAQSAYPDGFTATFEYYSPQGKLVGVSLADNLKKIGVTLELKSRRLGDFIGDLFAGKRPEMGAFSIASVVADPSSWYQYLVGKDNPYNVAGYSTDATSAALEQINSSDPAERWKGVTTIETALANDVPYIALARPKYSFALGDGMTLTSAPDFMKLLSGLWVNDLKSTK</sequence>
<evidence type="ECO:0000313" key="7">
    <source>
        <dbReference type="Proteomes" id="UP001515100"/>
    </source>
</evidence>
<dbReference type="RefSeq" id="WP_129185212.1">
    <property type="nucleotide sequence ID" value="NZ_JAGIOG010000001.1"/>
</dbReference>
<reference evidence="6" key="1">
    <citation type="submission" date="2019-09" db="EMBL/GenBank/DDBJ databases">
        <authorList>
            <person name="Li J."/>
        </authorList>
    </citation>
    <scope>NUCLEOTIDE SEQUENCE [LARGE SCALE GENOMIC DNA]</scope>
    <source>
        <strain evidence="6">NRBC 14897</strain>
    </source>
</reference>
<feature type="chain" id="PRO_5039313011" evidence="4">
    <location>
        <begin position="23"/>
        <end position="529"/>
    </location>
</feature>
<dbReference type="AlphaFoldDB" id="A0A641AHS0"/>
<dbReference type="PROSITE" id="PS51257">
    <property type="entry name" value="PROKAR_LIPOPROTEIN"/>
    <property type="match status" value="1"/>
</dbReference>
<dbReference type="GO" id="GO:0015833">
    <property type="term" value="P:peptide transport"/>
    <property type="evidence" value="ECO:0007669"/>
    <property type="project" value="TreeGrafter"/>
</dbReference>
<dbReference type="InterPro" id="IPR039424">
    <property type="entry name" value="SBP_5"/>
</dbReference>
<dbReference type="SUPFAM" id="SSF53850">
    <property type="entry name" value="Periplasmic binding protein-like II"/>
    <property type="match status" value="1"/>
</dbReference>